<protein>
    <submittedName>
        <fullName evidence="2">Uncharacterized protein</fullName>
    </submittedName>
</protein>
<evidence type="ECO:0000313" key="3">
    <source>
        <dbReference type="Proteomes" id="UP001500957"/>
    </source>
</evidence>
<accession>A0ABN1GFN8</accession>
<dbReference type="EMBL" id="BAAAHE010000008">
    <property type="protein sequence ID" value="GAA0610548.1"/>
    <property type="molecule type" value="Genomic_DNA"/>
</dbReference>
<evidence type="ECO:0000313" key="2">
    <source>
        <dbReference type="EMBL" id="GAA0610548.1"/>
    </source>
</evidence>
<feature type="transmembrane region" description="Helical" evidence="1">
    <location>
        <begin position="68"/>
        <end position="84"/>
    </location>
</feature>
<dbReference type="Proteomes" id="UP001500957">
    <property type="component" value="Unassembled WGS sequence"/>
</dbReference>
<comment type="caution">
    <text evidence="2">The sequence shown here is derived from an EMBL/GenBank/DDBJ whole genome shotgun (WGS) entry which is preliminary data.</text>
</comment>
<sequence length="144" mass="15674">MRRILQWRVEVSERIDPVAVSRGPSRDDVLVRETTVLAMGAVLLISVNVPLLVAVVDLVVDVRPPGELFGLPGPAALVALVRCRTPVRRDWTLSRLIAIGAGVALFFSATVLPVAGDAVSRGYWAACLVSSLLTIGLFFRWRTR</sequence>
<name>A0ABN1GFN8_9ACTN</name>
<feature type="transmembrane region" description="Helical" evidence="1">
    <location>
        <begin position="122"/>
        <end position="141"/>
    </location>
</feature>
<feature type="transmembrane region" description="Helical" evidence="1">
    <location>
        <begin position="36"/>
        <end position="56"/>
    </location>
</feature>
<keyword evidence="1" id="KW-0812">Transmembrane</keyword>
<feature type="transmembrane region" description="Helical" evidence="1">
    <location>
        <begin position="96"/>
        <end position="116"/>
    </location>
</feature>
<evidence type="ECO:0000256" key="1">
    <source>
        <dbReference type="SAM" id="Phobius"/>
    </source>
</evidence>
<gene>
    <name evidence="2" type="ORF">GCM10009547_10720</name>
</gene>
<keyword evidence="1" id="KW-1133">Transmembrane helix</keyword>
<dbReference type="RefSeq" id="WP_344602407.1">
    <property type="nucleotide sequence ID" value="NZ_BAAAHE010000008.1"/>
</dbReference>
<reference evidence="2 3" key="1">
    <citation type="journal article" date="2019" name="Int. J. Syst. Evol. Microbiol.">
        <title>The Global Catalogue of Microorganisms (GCM) 10K type strain sequencing project: providing services to taxonomists for standard genome sequencing and annotation.</title>
        <authorList>
            <consortium name="The Broad Institute Genomics Platform"/>
            <consortium name="The Broad Institute Genome Sequencing Center for Infectious Disease"/>
            <person name="Wu L."/>
            <person name="Ma J."/>
        </authorList>
    </citation>
    <scope>NUCLEOTIDE SEQUENCE [LARGE SCALE GENOMIC DNA]</scope>
    <source>
        <strain evidence="2 3">JCM 10671</strain>
    </source>
</reference>
<organism evidence="2 3">
    <name type="scientific">Sporichthya brevicatena</name>
    <dbReference type="NCBI Taxonomy" id="171442"/>
    <lineage>
        <taxon>Bacteria</taxon>
        <taxon>Bacillati</taxon>
        <taxon>Actinomycetota</taxon>
        <taxon>Actinomycetes</taxon>
        <taxon>Sporichthyales</taxon>
        <taxon>Sporichthyaceae</taxon>
        <taxon>Sporichthya</taxon>
    </lineage>
</organism>
<keyword evidence="1" id="KW-0472">Membrane</keyword>
<keyword evidence="3" id="KW-1185">Reference proteome</keyword>
<proteinExistence type="predicted"/>